<dbReference type="Proteomes" id="UP000005055">
    <property type="component" value="Unassembled WGS sequence"/>
</dbReference>
<dbReference type="eggNOG" id="ENOG5033VQJ">
    <property type="taxonomic scope" value="Bacteria"/>
</dbReference>
<dbReference type="STRING" id="1034808.GIG_03193"/>
<name>F9QE13_9BACT</name>
<dbReference type="EMBL" id="AFVJ01000030">
    <property type="protein sequence ID" value="EGS29022.1"/>
    <property type="molecule type" value="Genomic_DNA"/>
</dbReference>
<proteinExistence type="predicted"/>
<gene>
    <name evidence="2" type="ORF">GIG_03193</name>
</gene>
<dbReference type="InterPro" id="IPR027593">
    <property type="entry name" value="Aro_clust"/>
</dbReference>
<accession>F9QE13</accession>
<organism evidence="2 3">
    <name type="scientific">Mycoplasmopsis anatis 1340</name>
    <dbReference type="NCBI Taxonomy" id="1034808"/>
    <lineage>
        <taxon>Bacteria</taxon>
        <taxon>Bacillati</taxon>
        <taxon>Mycoplasmatota</taxon>
        <taxon>Mycoplasmoidales</taxon>
        <taxon>Metamycoplasmataceae</taxon>
        <taxon>Mycoplasmopsis</taxon>
    </lineage>
</organism>
<evidence type="ECO:0000313" key="2">
    <source>
        <dbReference type="EMBL" id="EGS29022.1"/>
    </source>
</evidence>
<dbReference type="AlphaFoldDB" id="F9QE13"/>
<sequence length="309" mass="36568">MKTKYLDIHGEISMIKKRKFIMLLLSLFGVGSIVSCNNQAEIKNSLSKIIDEKYDYIDKLESAEEQRTTKILNDLLDKVFADNLVERREFLDQQNDVNYQKEILKKLQELLDEAKNQSNSIIDQEVKTKFIDNFYENKIFPFYSENWYFILKNINLFYGEFYNWLTIPKDDNSGSYHSEKFLSSLRNLKTPKNVIFINSILDKLEEGEESAESYSNYIFYLSKNKIIFRIKISRNSTSKNKLTIEPWIWYFSFSKTNNISIKLISNILHSAYVHGDQIGFDRFETDLVEKLRYGVPSKIILKIKDNYEN</sequence>
<dbReference type="NCBIfam" id="TIGR04313">
    <property type="entry name" value="aro_clust_Mycop"/>
    <property type="match status" value="1"/>
</dbReference>
<feature type="coiled-coil region" evidence="1">
    <location>
        <begin position="97"/>
        <end position="127"/>
    </location>
</feature>
<comment type="caution">
    <text evidence="2">The sequence shown here is derived from an EMBL/GenBank/DDBJ whole genome shotgun (WGS) entry which is preliminary data.</text>
</comment>
<keyword evidence="1" id="KW-0175">Coiled coil</keyword>
<keyword evidence="3" id="KW-1185">Reference proteome</keyword>
<protein>
    <submittedName>
        <fullName evidence="2">Uncharacterized protein</fullName>
    </submittedName>
</protein>
<reference evidence="2 3" key="1">
    <citation type="journal article" date="2011" name="J. Bacteriol.">
        <title>Genome Sequence of Duck Pathogen Mycoplasma anatis Strain 1340.</title>
        <authorList>
            <person name="Guo Z."/>
            <person name="Chen P."/>
            <person name="Ren P."/>
            <person name="Kuang S."/>
            <person name="Zhou Z."/>
            <person name="Li Z."/>
            <person name="Liu M."/>
            <person name="Shi D."/>
            <person name="Xiao Y."/>
            <person name="Wang X."/>
            <person name="Zhou R."/>
            <person name="Jin H."/>
            <person name="Bi D."/>
        </authorList>
    </citation>
    <scope>NUCLEOTIDE SEQUENCE [LARGE SCALE GENOMIC DNA]</scope>
    <source>
        <strain evidence="2 3">1340</strain>
    </source>
</reference>
<evidence type="ECO:0000256" key="1">
    <source>
        <dbReference type="SAM" id="Coils"/>
    </source>
</evidence>
<evidence type="ECO:0000313" key="3">
    <source>
        <dbReference type="Proteomes" id="UP000005055"/>
    </source>
</evidence>